<evidence type="ECO:0000313" key="6">
    <source>
        <dbReference type="EMBL" id="NKE09774.1"/>
    </source>
</evidence>
<name>A0A846TVP2_9MICC</name>
<evidence type="ECO:0000256" key="2">
    <source>
        <dbReference type="ARBA" id="ARBA00022676"/>
    </source>
</evidence>
<dbReference type="Pfam" id="PF13439">
    <property type="entry name" value="Glyco_transf_4"/>
    <property type="match status" value="1"/>
</dbReference>
<dbReference type="GO" id="GO:0016758">
    <property type="term" value="F:hexosyltransferase activity"/>
    <property type="evidence" value="ECO:0007669"/>
    <property type="project" value="TreeGrafter"/>
</dbReference>
<sequence length="561" mass="61935">MRSNIGPETGTSRTSTDAKFRAYVDELLALDPEPAPEQLIRSATWLFSQHAFDQAARVRDVVDSRVRDKESSYLKLSRSIDAKRGSISGSLEASYQLMQLRQASAASVRMLEGRIREISGWVPRISGEPETITPSSADTVVHLVKESAPYLSNGFCSRSHYNFKAELAAGLKPVVLTEPGFPWNTEANREARSEMRLDGIGHYHFDLGGVAAKDIPADQMLEIWAELAFQKVKIIKPALIHASSGRRGYETALVGLALKRKTGLPFVYEVRSFFEANWTAENEREATGETYERRMATELLCMQEADRVLTIGEAMRDDLVARGIAQEKIDIIPNGVDTEIFTRQDRDEELASSLGLAGVPTFGYVSNMDHYRESQETLVEAAAVLRERGSELHCVLVGDGPRRAVVEGLAEELGVTDRVHFIGRVQHERIPAYYSLIDLFVVPRINERAATYVTPLKPFEAMATGRPVIASDLPALREIVAAPERGLTFPPGDAEALASVLHDLENDPARRLILADAGHRWASTERSWTSNGPRYAAAFAKVTETGQATHHMGTAEGGHIL</sequence>
<evidence type="ECO:0000256" key="1">
    <source>
        <dbReference type="ARBA" id="ARBA00021292"/>
    </source>
</evidence>
<dbReference type="CDD" id="cd03794">
    <property type="entry name" value="GT4_WbuB-like"/>
    <property type="match status" value="1"/>
</dbReference>
<dbReference type="InterPro" id="IPR050194">
    <property type="entry name" value="Glycosyltransferase_grp1"/>
</dbReference>
<keyword evidence="2" id="KW-0328">Glycosyltransferase</keyword>
<gene>
    <name evidence="6" type="ORF">GTW58_07455</name>
</gene>
<reference evidence="6 7" key="1">
    <citation type="submission" date="2020-02" db="EMBL/GenBank/DDBJ databases">
        <authorList>
            <person name="Sun Q."/>
        </authorList>
    </citation>
    <scope>NUCLEOTIDE SEQUENCE [LARGE SCALE GENOMIC DNA]</scope>
    <source>
        <strain evidence="6 7">YIM 13062</strain>
    </source>
</reference>
<dbReference type="PANTHER" id="PTHR45947:SF3">
    <property type="entry name" value="SULFOQUINOVOSYL TRANSFERASE SQD2"/>
    <property type="match status" value="1"/>
</dbReference>
<organism evidence="6 7">
    <name type="scientific">Kocuria subflava</name>
    <dbReference type="NCBI Taxonomy" id="1736139"/>
    <lineage>
        <taxon>Bacteria</taxon>
        <taxon>Bacillati</taxon>
        <taxon>Actinomycetota</taxon>
        <taxon>Actinomycetes</taxon>
        <taxon>Micrococcales</taxon>
        <taxon>Micrococcaceae</taxon>
        <taxon>Kocuria</taxon>
    </lineage>
</organism>
<evidence type="ECO:0000259" key="5">
    <source>
        <dbReference type="Pfam" id="PF13439"/>
    </source>
</evidence>
<accession>A0A846TVP2</accession>
<protein>
    <recommendedName>
        <fullName evidence="1">D-inositol 3-phosphate glycosyltransferase</fullName>
    </recommendedName>
</protein>
<dbReference type="Pfam" id="PF00534">
    <property type="entry name" value="Glycos_transf_1"/>
    <property type="match status" value="1"/>
</dbReference>
<dbReference type="InterPro" id="IPR028098">
    <property type="entry name" value="Glyco_trans_4-like_N"/>
</dbReference>
<dbReference type="Proteomes" id="UP000521379">
    <property type="component" value="Unassembled WGS sequence"/>
</dbReference>
<evidence type="ECO:0000256" key="3">
    <source>
        <dbReference type="ARBA" id="ARBA00022679"/>
    </source>
</evidence>
<feature type="domain" description="Glycosyl transferase family 1" evidence="4">
    <location>
        <begin position="358"/>
        <end position="518"/>
    </location>
</feature>
<dbReference type="Gene3D" id="3.40.50.2000">
    <property type="entry name" value="Glycogen Phosphorylase B"/>
    <property type="match status" value="2"/>
</dbReference>
<keyword evidence="7" id="KW-1185">Reference proteome</keyword>
<dbReference type="EMBL" id="JAAVUN010000012">
    <property type="protein sequence ID" value="NKE09774.1"/>
    <property type="molecule type" value="Genomic_DNA"/>
</dbReference>
<proteinExistence type="predicted"/>
<evidence type="ECO:0000313" key="7">
    <source>
        <dbReference type="Proteomes" id="UP000521379"/>
    </source>
</evidence>
<dbReference type="RefSeq" id="WP_168023491.1">
    <property type="nucleotide sequence ID" value="NZ_JAAVUN010000012.1"/>
</dbReference>
<dbReference type="PANTHER" id="PTHR45947">
    <property type="entry name" value="SULFOQUINOVOSYL TRANSFERASE SQD2"/>
    <property type="match status" value="1"/>
</dbReference>
<feature type="domain" description="Glycosyltransferase subfamily 4-like N-terminal" evidence="5">
    <location>
        <begin position="236"/>
        <end position="339"/>
    </location>
</feature>
<dbReference type="GO" id="GO:1901137">
    <property type="term" value="P:carbohydrate derivative biosynthetic process"/>
    <property type="evidence" value="ECO:0007669"/>
    <property type="project" value="UniProtKB-ARBA"/>
</dbReference>
<keyword evidence="3 6" id="KW-0808">Transferase</keyword>
<dbReference type="InterPro" id="IPR001296">
    <property type="entry name" value="Glyco_trans_1"/>
</dbReference>
<evidence type="ECO:0000259" key="4">
    <source>
        <dbReference type="Pfam" id="PF00534"/>
    </source>
</evidence>
<comment type="caution">
    <text evidence="6">The sequence shown here is derived from an EMBL/GenBank/DDBJ whole genome shotgun (WGS) entry which is preliminary data.</text>
</comment>
<dbReference type="SUPFAM" id="SSF53756">
    <property type="entry name" value="UDP-Glycosyltransferase/glycogen phosphorylase"/>
    <property type="match status" value="1"/>
</dbReference>
<dbReference type="AlphaFoldDB" id="A0A846TVP2"/>